<evidence type="ECO:0000313" key="3">
    <source>
        <dbReference type="Proteomes" id="UP000187209"/>
    </source>
</evidence>
<evidence type="ECO:0000313" key="2">
    <source>
        <dbReference type="EMBL" id="OMJ96092.1"/>
    </source>
</evidence>
<evidence type="ECO:0000259" key="1">
    <source>
        <dbReference type="PROSITE" id="PS50222"/>
    </source>
</evidence>
<dbReference type="EMBL" id="MPUH01000003">
    <property type="protein sequence ID" value="OMJ96092.1"/>
    <property type="molecule type" value="Genomic_DNA"/>
</dbReference>
<dbReference type="SUPFAM" id="SSF47473">
    <property type="entry name" value="EF-hand"/>
    <property type="match status" value="2"/>
</dbReference>
<gene>
    <name evidence="2" type="ORF">SteCoe_264</name>
</gene>
<protein>
    <recommendedName>
        <fullName evidence="1">EF-hand domain-containing protein</fullName>
    </recommendedName>
</protein>
<comment type="caution">
    <text evidence="2">The sequence shown here is derived from an EMBL/GenBank/DDBJ whole genome shotgun (WGS) entry which is preliminary data.</text>
</comment>
<dbReference type="GO" id="GO:0005509">
    <property type="term" value="F:calcium ion binding"/>
    <property type="evidence" value="ECO:0007669"/>
    <property type="project" value="InterPro"/>
</dbReference>
<dbReference type="OrthoDB" id="305670at2759"/>
<dbReference type="Gene3D" id="1.10.238.10">
    <property type="entry name" value="EF-hand"/>
    <property type="match status" value="2"/>
</dbReference>
<dbReference type="AlphaFoldDB" id="A0A1R2D4A2"/>
<dbReference type="InterPro" id="IPR002048">
    <property type="entry name" value="EF_hand_dom"/>
</dbReference>
<sequence length="659" mass="76687">MSSVKTSKLYFNDLLELNVRSSIRTWKKKLILEKIDETSELSDDIIIQPPRTQTSIKYNSPLFIENYSRRSVFLKNFLTVLSKHPKVYTYFTLRALKSDLISHRQLKKKSKLFRNIQKPNERTLNSIKKYSPDTSLSSDDDDNSTKIVNSALSISKSARGAVLHAKTFNLLKKKIEIPQATSSSDSSSISLKGTANNKFGILRKRVTLKSADPKMKKVFNAISDGKAKINLEDFVKFLNLRYPAQISETIGKFFNFKQWLYADYLTEMNRFIAGGELKQLRFCFDIFDFDKDKKITIKDAYAAMEIRKGNHYDDDIVLIMDMFELKKEGKLKLNKESRILRRKSTFGLIGEPSHKKEIPIENTEELSEVNNGITFKEFCMIKFRGRPQILQDFLLYACKYNFMIERGIIERSPLHSAKNSETIVMEMNLNPEFYEKISKNDKFEYYCALDASMQLFSRLQLEDILKKFKFLMAEEKFKIKVITKDSMIEKLPRLLGYKNDYLAIRLYQIFSQNRDLSKSTFLFKVNSLLSNTTPFTINRFAFDIYDSRNDGKLTVDEVYKMYEALPMSSKAFKECNNIVEVYIQAIFERSREKLNSIEFPRFSELVGVSCLGQEFIEMLNTPFENCFERTAKAFQTGLLSPEDTTKFYETKSSLLSITE</sequence>
<organism evidence="2 3">
    <name type="scientific">Stentor coeruleus</name>
    <dbReference type="NCBI Taxonomy" id="5963"/>
    <lineage>
        <taxon>Eukaryota</taxon>
        <taxon>Sar</taxon>
        <taxon>Alveolata</taxon>
        <taxon>Ciliophora</taxon>
        <taxon>Postciliodesmatophora</taxon>
        <taxon>Heterotrichea</taxon>
        <taxon>Heterotrichida</taxon>
        <taxon>Stentoridae</taxon>
        <taxon>Stentor</taxon>
    </lineage>
</organism>
<dbReference type="Proteomes" id="UP000187209">
    <property type="component" value="Unassembled WGS sequence"/>
</dbReference>
<feature type="domain" description="EF-hand" evidence="1">
    <location>
        <begin position="275"/>
        <end position="310"/>
    </location>
</feature>
<name>A0A1R2D4A2_9CILI</name>
<dbReference type="InterPro" id="IPR011992">
    <property type="entry name" value="EF-hand-dom_pair"/>
</dbReference>
<dbReference type="PROSITE" id="PS50222">
    <property type="entry name" value="EF_HAND_2"/>
    <property type="match status" value="2"/>
</dbReference>
<proteinExistence type="predicted"/>
<keyword evidence="3" id="KW-1185">Reference proteome</keyword>
<accession>A0A1R2D4A2</accession>
<feature type="domain" description="EF-hand" evidence="1">
    <location>
        <begin position="539"/>
        <end position="568"/>
    </location>
</feature>
<reference evidence="2 3" key="1">
    <citation type="submission" date="2016-11" db="EMBL/GenBank/DDBJ databases">
        <title>The macronuclear genome of Stentor coeruleus: a giant cell with tiny introns.</title>
        <authorList>
            <person name="Slabodnick M."/>
            <person name="Ruby J.G."/>
            <person name="Reiff S.B."/>
            <person name="Swart E.C."/>
            <person name="Gosai S."/>
            <person name="Prabakaran S."/>
            <person name="Witkowska E."/>
            <person name="Larue G.E."/>
            <person name="Fisher S."/>
            <person name="Freeman R.M."/>
            <person name="Gunawardena J."/>
            <person name="Chu W."/>
            <person name="Stover N.A."/>
            <person name="Gregory B.D."/>
            <person name="Nowacki M."/>
            <person name="Derisi J."/>
            <person name="Roy S.W."/>
            <person name="Marshall W.F."/>
            <person name="Sood P."/>
        </authorList>
    </citation>
    <scope>NUCLEOTIDE SEQUENCE [LARGE SCALE GENOMIC DNA]</scope>
    <source>
        <strain evidence="2">WM001</strain>
    </source>
</reference>